<dbReference type="InterPro" id="IPR001851">
    <property type="entry name" value="ABC_transp_permease"/>
</dbReference>
<feature type="transmembrane region" description="Helical" evidence="9">
    <location>
        <begin position="142"/>
        <end position="160"/>
    </location>
</feature>
<keyword evidence="4 9" id="KW-0812">Transmembrane</keyword>
<comment type="similarity">
    <text evidence="8">Belongs to the binding-protein-dependent transport system permease family. LivHM subfamily.</text>
</comment>
<dbReference type="GO" id="GO:0006865">
    <property type="term" value="P:amino acid transport"/>
    <property type="evidence" value="ECO:0007669"/>
    <property type="project" value="UniProtKB-KW"/>
</dbReference>
<evidence type="ECO:0000256" key="6">
    <source>
        <dbReference type="ARBA" id="ARBA00022989"/>
    </source>
</evidence>
<dbReference type="CDD" id="cd06582">
    <property type="entry name" value="TM_PBP1_LivH_like"/>
    <property type="match status" value="1"/>
</dbReference>
<keyword evidence="3" id="KW-1003">Cell membrane</keyword>
<evidence type="ECO:0000256" key="7">
    <source>
        <dbReference type="ARBA" id="ARBA00023136"/>
    </source>
</evidence>
<dbReference type="AlphaFoldDB" id="A0A6B2R1F1"/>
<gene>
    <name evidence="10" type="ORF">G3I67_12610</name>
</gene>
<evidence type="ECO:0000256" key="4">
    <source>
        <dbReference type="ARBA" id="ARBA00022692"/>
    </source>
</evidence>
<keyword evidence="7 9" id="KW-0472">Membrane</keyword>
<name>A0A6B2R1F1_9BURK</name>
<comment type="subcellular location">
    <subcellularLocation>
        <location evidence="1">Cell membrane</location>
        <topology evidence="1">Multi-pass membrane protein</topology>
    </subcellularLocation>
</comment>
<dbReference type="GO" id="GO:0022857">
    <property type="term" value="F:transmembrane transporter activity"/>
    <property type="evidence" value="ECO:0007669"/>
    <property type="project" value="InterPro"/>
</dbReference>
<feature type="transmembrane region" description="Helical" evidence="9">
    <location>
        <begin position="266"/>
        <end position="284"/>
    </location>
</feature>
<dbReference type="PANTHER" id="PTHR11795">
    <property type="entry name" value="BRANCHED-CHAIN AMINO ACID TRANSPORT SYSTEM PERMEASE PROTEIN LIVH"/>
    <property type="match status" value="1"/>
</dbReference>
<proteinExistence type="inferred from homology"/>
<keyword evidence="2" id="KW-0813">Transport</keyword>
<feature type="transmembrane region" description="Helical" evidence="9">
    <location>
        <begin position="6"/>
        <end position="31"/>
    </location>
</feature>
<keyword evidence="6 9" id="KW-1133">Transmembrane helix</keyword>
<evidence type="ECO:0000313" key="10">
    <source>
        <dbReference type="EMBL" id="NDY84072.1"/>
    </source>
</evidence>
<dbReference type="GO" id="GO:0005886">
    <property type="term" value="C:plasma membrane"/>
    <property type="evidence" value="ECO:0007669"/>
    <property type="project" value="UniProtKB-SubCell"/>
</dbReference>
<feature type="transmembrane region" description="Helical" evidence="9">
    <location>
        <begin position="225"/>
        <end position="254"/>
    </location>
</feature>
<evidence type="ECO:0000256" key="1">
    <source>
        <dbReference type="ARBA" id="ARBA00004651"/>
    </source>
</evidence>
<feature type="transmembrane region" description="Helical" evidence="9">
    <location>
        <begin position="66"/>
        <end position="85"/>
    </location>
</feature>
<dbReference type="Pfam" id="PF02653">
    <property type="entry name" value="BPD_transp_2"/>
    <property type="match status" value="1"/>
</dbReference>
<evidence type="ECO:0000256" key="2">
    <source>
        <dbReference type="ARBA" id="ARBA00022448"/>
    </source>
</evidence>
<evidence type="ECO:0000256" key="8">
    <source>
        <dbReference type="ARBA" id="ARBA00037998"/>
    </source>
</evidence>
<protein>
    <submittedName>
        <fullName evidence="10">Branched-chain amino acid ABC transporter permease</fullName>
    </submittedName>
</protein>
<organism evidence="10">
    <name type="scientific">Sheuella amnicola</name>
    <dbReference type="NCBI Taxonomy" id="2707330"/>
    <lineage>
        <taxon>Bacteria</taxon>
        <taxon>Pseudomonadati</taxon>
        <taxon>Pseudomonadota</taxon>
        <taxon>Betaproteobacteria</taxon>
        <taxon>Burkholderiales</taxon>
        <taxon>Alcaligenaceae</taxon>
        <taxon>Sheuella</taxon>
    </lineage>
</organism>
<evidence type="ECO:0000256" key="3">
    <source>
        <dbReference type="ARBA" id="ARBA00022475"/>
    </source>
</evidence>
<dbReference type="InterPro" id="IPR052157">
    <property type="entry name" value="BCAA_transport_permease"/>
</dbReference>
<accession>A0A6B2R1F1</accession>
<sequence length="286" mass="30242">MTDTFIQALVSGLLIGGVFAIISVGLALAFGVMDIVNFAQADFLMVGMYISYVLFSVLGLDPVLGTPLVMAIMFAFGAITQRFLIKPILKAPMVNQIFLTIGISLVLVGVSQVLFGADFRSVKTAYQTDSIVFGPIRMSLPYLYAFAMSAVLAGGLWLFLEKTDLGRMMRATAQNSTAAQLVGINPQRIHLIAFAVGTALTGAAGAAILPYAYVYPTIGHNYGLIMFTVVTLGGLGSVGGAVAGGLIIGVVYSLGSALLPTVLQNGLVYVIFIGTLMFRPYGLFKR</sequence>
<dbReference type="RefSeq" id="WP_163655887.1">
    <property type="nucleotide sequence ID" value="NZ_JAAGRN010000009.1"/>
</dbReference>
<feature type="transmembrane region" description="Helical" evidence="9">
    <location>
        <begin position="191"/>
        <end position="213"/>
    </location>
</feature>
<evidence type="ECO:0000256" key="5">
    <source>
        <dbReference type="ARBA" id="ARBA00022970"/>
    </source>
</evidence>
<feature type="transmembrane region" description="Helical" evidence="9">
    <location>
        <begin position="97"/>
        <end position="117"/>
    </location>
</feature>
<comment type="caution">
    <text evidence="10">The sequence shown here is derived from an EMBL/GenBank/DDBJ whole genome shotgun (WGS) entry which is preliminary data.</text>
</comment>
<feature type="transmembrane region" description="Helical" evidence="9">
    <location>
        <begin position="43"/>
        <end position="60"/>
    </location>
</feature>
<reference evidence="10" key="1">
    <citation type="submission" date="2020-02" db="EMBL/GenBank/DDBJ databases">
        <authorList>
            <person name="Chen W.-M."/>
        </authorList>
    </citation>
    <scope>NUCLEOTIDE SEQUENCE</scope>
    <source>
        <strain evidence="10">NBD-18</strain>
    </source>
</reference>
<dbReference type="PANTHER" id="PTHR11795:SF445">
    <property type="entry name" value="AMINO ACID ABC TRANSPORTER PERMEASE PROTEIN"/>
    <property type="match status" value="1"/>
</dbReference>
<evidence type="ECO:0000256" key="9">
    <source>
        <dbReference type="SAM" id="Phobius"/>
    </source>
</evidence>
<keyword evidence="5" id="KW-0029">Amino-acid transport</keyword>
<dbReference type="EMBL" id="JAAGRN010000009">
    <property type="protein sequence ID" value="NDY84072.1"/>
    <property type="molecule type" value="Genomic_DNA"/>
</dbReference>